<name>A0A2V3UP08_9SPHN</name>
<evidence type="ECO:0000313" key="2">
    <source>
        <dbReference type="EMBL" id="PXW68228.1"/>
    </source>
</evidence>
<evidence type="ECO:0000313" key="3">
    <source>
        <dbReference type="Proteomes" id="UP000248014"/>
    </source>
</evidence>
<dbReference type="Proteomes" id="UP000248014">
    <property type="component" value="Unassembled WGS sequence"/>
</dbReference>
<gene>
    <name evidence="2" type="ORF">C7451_11936</name>
</gene>
<comment type="caution">
    <text evidence="2">The sequence shown here is derived from an EMBL/GenBank/DDBJ whole genome shotgun (WGS) entry which is preliminary data.</text>
</comment>
<accession>A0A2V3UP08</accession>
<sequence length="63" mass="7146">MSKALRLFEQRDPARAARIQPIMVTIDPERDTPEVLKQFVGNFHPRLIGLTVSGVFSPRRSKA</sequence>
<comment type="similarity">
    <text evidence="1">Belongs to the SCO1/2 family.</text>
</comment>
<evidence type="ECO:0000256" key="1">
    <source>
        <dbReference type="ARBA" id="ARBA00010996"/>
    </source>
</evidence>
<reference evidence="2 3" key="1">
    <citation type="submission" date="2018-05" db="EMBL/GenBank/DDBJ databases">
        <title>Genomic Encyclopedia of Type Strains, Phase IV (KMG-IV): sequencing the most valuable type-strain genomes for metagenomic binning, comparative biology and taxonomic classification.</title>
        <authorList>
            <person name="Goeker M."/>
        </authorList>
    </citation>
    <scope>NUCLEOTIDE SEQUENCE [LARGE SCALE GENOMIC DNA]</scope>
    <source>
        <strain evidence="2 3">DSM 3183</strain>
    </source>
</reference>
<dbReference type="EMBL" id="QJJM01000019">
    <property type="protein sequence ID" value="PXW68228.1"/>
    <property type="molecule type" value="Genomic_DNA"/>
</dbReference>
<dbReference type="PANTHER" id="PTHR12151:SF25">
    <property type="entry name" value="LINALOOL DEHYDRATASE_ISOMERASE DOMAIN-CONTAINING PROTEIN"/>
    <property type="match status" value="1"/>
</dbReference>
<dbReference type="AlphaFoldDB" id="A0A2V3UP08"/>
<proteinExistence type="inferred from homology"/>
<dbReference type="Gene3D" id="3.40.30.10">
    <property type="entry name" value="Glutaredoxin"/>
    <property type="match status" value="1"/>
</dbReference>
<dbReference type="Pfam" id="PF02630">
    <property type="entry name" value="SCO1-SenC"/>
    <property type="match status" value="1"/>
</dbReference>
<dbReference type="PANTHER" id="PTHR12151">
    <property type="entry name" value="ELECTRON TRANSPORT PROTIN SCO1/SENC FAMILY MEMBER"/>
    <property type="match status" value="1"/>
</dbReference>
<organism evidence="2 3">
    <name type="scientific">Blastomonas natatoria</name>
    <dbReference type="NCBI Taxonomy" id="34015"/>
    <lineage>
        <taxon>Bacteria</taxon>
        <taxon>Pseudomonadati</taxon>
        <taxon>Pseudomonadota</taxon>
        <taxon>Alphaproteobacteria</taxon>
        <taxon>Sphingomonadales</taxon>
        <taxon>Sphingomonadaceae</taxon>
        <taxon>Blastomonas</taxon>
    </lineage>
</organism>
<dbReference type="InterPro" id="IPR003782">
    <property type="entry name" value="SCO1/SenC"/>
</dbReference>
<keyword evidence="3" id="KW-1185">Reference proteome</keyword>
<protein>
    <submittedName>
        <fullName evidence="2">SCO1/SenC family protein</fullName>
    </submittedName>
</protein>
<dbReference type="SUPFAM" id="SSF52833">
    <property type="entry name" value="Thioredoxin-like"/>
    <property type="match status" value="1"/>
</dbReference>
<dbReference type="InterPro" id="IPR036249">
    <property type="entry name" value="Thioredoxin-like_sf"/>
</dbReference>